<evidence type="ECO:0000256" key="1">
    <source>
        <dbReference type="ARBA" id="ARBA00010718"/>
    </source>
</evidence>
<proteinExistence type="inferred from homology"/>
<dbReference type="OrthoDB" id="429145at2759"/>
<gene>
    <name evidence="5" type="primary">LOC113217552</name>
</gene>
<feature type="domain" description="Alpha-carbonic anhydrase" evidence="3">
    <location>
        <begin position="871"/>
        <end position="984"/>
    </location>
</feature>
<dbReference type="PROSITE" id="PS51144">
    <property type="entry name" value="ALPHA_CA_2"/>
    <property type="match status" value="3"/>
</dbReference>
<dbReference type="GO" id="GO:0008270">
    <property type="term" value="F:zinc ion binding"/>
    <property type="evidence" value="ECO:0007669"/>
    <property type="project" value="InterPro"/>
</dbReference>
<dbReference type="Gene3D" id="3.10.200.10">
    <property type="entry name" value="Alpha carbonic anhydrase"/>
    <property type="match status" value="3"/>
</dbReference>
<dbReference type="CDD" id="cd00326">
    <property type="entry name" value="alpha_CA"/>
    <property type="match status" value="2"/>
</dbReference>
<evidence type="ECO:0000256" key="2">
    <source>
        <dbReference type="SAM" id="MobiDB-lite"/>
    </source>
</evidence>
<evidence type="ECO:0000313" key="4">
    <source>
        <dbReference type="Proteomes" id="UP000504606"/>
    </source>
</evidence>
<feature type="region of interest" description="Disordered" evidence="2">
    <location>
        <begin position="528"/>
        <end position="572"/>
    </location>
</feature>
<dbReference type="AlphaFoldDB" id="A0A9C6WQP7"/>
<dbReference type="InterPro" id="IPR036398">
    <property type="entry name" value="CA_dom_sf"/>
</dbReference>
<dbReference type="SUPFAM" id="SSF51069">
    <property type="entry name" value="Carbonic anhydrase"/>
    <property type="match status" value="3"/>
</dbReference>
<keyword evidence="4" id="KW-1185">Reference proteome</keyword>
<dbReference type="PANTHER" id="PTHR18952:SF233">
    <property type="entry name" value="CARBONIC ANHYDRASE 14"/>
    <property type="match status" value="1"/>
</dbReference>
<reference evidence="5" key="1">
    <citation type="submission" date="2025-08" db="UniProtKB">
        <authorList>
            <consortium name="RefSeq"/>
        </authorList>
    </citation>
    <scope>IDENTIFICATION</scope>
    <source>
        <tissue evidence="5">Whole organism</tissue>
    </source>
</reference>
<feature type="compositionally biased region" description="Gly residues" evidence="2">
    <location>
        <begin position="532"/>
        <end position="541"/>
    </location>
</feature>
<dbReference type="Pfam" id="PF00194">
    <property type="entry name" value="Carb_anhydrase"/>
    <property type="match status" value="3"/>
</dbReference>
<dbReference type="InterPro" id="IPR001148">
    <property type="entry name" value="CA_dom"/>
</dbReference>
<dbReference type="GO" id="GO:0004089">
    <property type="term" value="F:carbonate dehydratase activity"/>
    <property type="evidence" value="ECO:0007669"/>
    <property type="project" value="InterPro"/>
</dbReference>
<accession>A0A9C6WQP7</accession>
<evidence type="ECO:0000259" key="3">
    <source>
        <dbReference type="PROSITE" id="PS51144"/>
    </source>
</evidence>
<comment type="similarity">
    <text evidence="1">Belongs to the alpha-carbonic anhydrase family.</text>
</comment>
<dbReference type="GO" id="GO:0005737">
    <property type="term" value="C:cytoplasm"/>
    <property type="evidence" value="ECO:0007669"/>
    <property type="project" value="TreeGrafter"/>
</dbReference>
<dbReference type="GeneID" id="113217552"/>
<name>A0A9C6WQP7_FRAOC</name>
<feature type="domain" description="Alpha-carbonic anhydrase" evidence="3">
    <location>
        <begin position="1"/>
        <end position="246"/>
    </location>
</feature>
<sequence>MEELSAELGRVDANAHQAPVDISLADTFPLAVSNLEYQNYGNTPVKMKLNNTGYTVTVSGKFDGDPPTLRGGPLDGTYKFSQLHFHWGPSDSEGSEHTFEGRGCPLEMHMVHVNQKYGTQEEALLQKDGVVIVAFLFISGAKHGGLDGVCRGLVEVTKPHTSFKISPQSLQSLCQPFQRDYFSYWGSVISPSCSHLIQWLVSRDPLEASPEQFAAFRQLLNVNEEPLLRNYRDGQALGGRTVFHLAPGSRDGFTLNCSPERTAAGDKAGGTVAPGADTSVLSVEQPCTSLGEAESKGVVNLGGEVQVTESGREVVRTPSGRLLEKTQSGRLVEKTASGRLLERTPSGHMVERTPSGHLLEKTESGRLVERTPSGHRLERTPSGRLVERTPSGRLLERTESGRLMEKTPSGNLLETSRQLPPAIELTPSGHEMTRTPSGRLIQMTASGHELERTPSGRLIQRTASGHELERTPSGRLIQKTASGRVLERTPSGRLVEVTASGQELDTSEQPILDKPLEDEVLGEQLLSVSGGSADGGAGASGPGAASAAPDAGSAGRPVERTPSGRLPGMGSRVVSFSQLTGPIKARSDDEWPAAPFTGGAAASPVFIDTTQAARMPCPPLEFLGHFQTGVGLVLTNSGETVEISLLKAKDRPVLQGGPLKGRYILDSAHFHWLPNEDAAAGTHTINNSRAEIECHLVHIHEDYKSKTEAMDHPNGLCVVSVLHQVGGAECEVFRRLCQELPRIQELYTQVEMPGLDLSYMARVVKPHEYFMYPGRFFGRDDGQALVWIVFAQPIGICCQNVAAFRSLRLSLDFRQHDTYPLGERPLYAVIAEGAADGGGPGGVGVDGGGVGDRPGADGVPDELEVGALRRTASGRVQGIAPDEWPNAPFVSKHEFLMAPLDIQSSKVPSIPMPPLEYRGHFPSGAVPVEMRNTGEAVDVIWKTSAVPTLVGGPLTDEYVFDSAHFHWAQNPEDVGAMHRINGKR</sequence>
<dbReference type="PANTHER" id="PTHR18952">
    <property type="entry name" value="CARBONIC ANHYDRASE"/>
    <property type="match status" value="1"/>
</dbReference>
<dbReference type="SMART" id="SM01057">
    <property type="entry name" value="Carb_anhydrase"/>
    <property type="match status" value="2"/>
</dbReference>
<dbReference type="KEGG" id="foc:113217552"/>
<protein>
    <submittedName>
        <fullName evidence="5">Uncharacterized protein LOC113217552</fullName>
    </submittedName>
</protein>
<feature type="domain" description="Alpha-carbonic anhydrase" evidence="3">
    <location>
        <begin position="574"/>
        <end position="830"/>
    </location>
</feature>
<dbReference type="Proteomes" id="UP000504606">
    <property type="component" value="Unplaced"/>
</dbReference>
<dbReference type="InterPro" id="IPR023561">
    <property type="entry name" value="Carbonic_anhydrase_a-class"/>
</dbReference>
<evidence type="ECO:0000313" key="5">
    <source>
        <dbReference type="RefSeq" id="XP_052124697.1"/>
    </source>
</evidence>
<dbReference type="RefSeq" id="XP_052124697.1">
    <property type="nucleotide sequence ID" value="XM_052268737.1"/>
</dbReference>
<organism evidence="4 5">
    <name type="scientific">Frankliniella occidentalis</name>
    <name type="common">Western flower thrips</name>
    <name type="synonym">Euthrips occidentalis</name>
    <dbReference type="NCBI Taxonomy" id="133901"/>
    <lineage>
        <taxon>Eukaryota</taxon>
        <taxon>Metazoa</taxon>
        <taxon>Ecdysozoa</taxon>
        <taxon>Arthropoda</taxon>
        <taxon>Hexapoda</taxon>
        <taxon>Insecta</taxon>
        <taxon>Pterygota</taxon>
        <taxon>Neoptera</taxon>
        <taxon>Paraneoptera</taxon>
        <taxon>Thysanoptera</taxon>
        <taxon>Terebrantia</taxon>
        <taxon>Thripoidea</taxon>
        <taxon>Thripidae</taxon>
        <taxon>Frankliniella</taxon>
    </lineage>
</organism>
<feature type="compositionally biased region" description="Low complexity" evidence="2">
    <location>
        <begin position="542"/>
        <end position="555"/>
    </location>
</feature>